<evidence type="ECO:0008006" key="3">
    <source>
        <dbReference type="Google" id="ProtNLM"/>
    </source>
</evidence>
<comment type="caution">
    <text evidence="1">The sequence shown here is derived from an EMBL/GenBank/DDBJ whole genome shotgun (WGS) entry which is preliminary data.</text>
</comment>
<dbReference type="Proteomes" id="UP001374579">
    <property type="component" value="Unassembled WGS sequence"/>
</dbReference>
<dbReference type="PANTHER" id="PTHR33361">
    <property type="entry name" value="GLR0591 PROTEIN"/>
    <property type="match status" value="1"/>
</dbReference>
<dbReference type="InterPro" id="IPR010281">
    <property type="entry name" value="DUF885"/>
</dbReference>
<accession>A0AAN9ANB1</accession>
<dbReference type="Pfam" id="PF05960">
    <property type="entry name" value="DUF885"/>
    <property type="match status" value="1"/>
</dbReference>
<sequence>MCKQWGRGAYCCRHSNNAASWTAVCKWRPPFYAMTWTLHCFLITILVIQEVTECVAGTAHINLNNLERDFFFWRLEDRPEFASEVGIYRFNDRLEHFSLHMFDHRLETAEVYLDELNAIPMAQLSTKDKVNHAILSDMLQTYIEGYEWREWNYLNPLNLLEGNQRNPAYFVESTPFDNRGDFENYIVRLQSMPRLFEEYIGLFNEAIRLGRTSNIVSVYRVSGQIEKILNDTVEGSAYFAPFVHILGNMTTSPPIRKDLRQRGIEAVEQVFHAYKNLKDYLENKYFKHTREGWGVGTLPQGKEYYQACLKWYLSLNMTPEEVHQLGLREVAQTETLMKRIMAKQGFQGYTVAEYFAELKKSKRHFLSTGVRGEEQMIETYENIIQERIEPTLNGLFKDLPGLPLKVHPMPTDGPRGQYSSGTADGIRPGIFFANVLRPEELPTYLMMALTLHETNPGHHLQMSYAITADLPEFRKNKEYSAKFRVPFAFPTYTAYVEGWALYAETLGEELKLYKDDYELMGYYDSEIFRGCRLVVDTGLHYFNWTREEAIAYFLKYTSDSRAGIEVEVDRYITWPGQATAYKVGELKFIELRKKAEEELGEHFDIRDFHSVVLENGPVPLRILESLVDDWIRNHHRSSLTHGNASSEQLEEGDCLCPPNAVVSSKCPANAAGQLSWSAGVWMLVLLALVVAVMVKEGTLSDWSFDDEGGRFVLGSIPRDER</sequence>
<name>A0AAN9ANB1_9CAEN</name>
<dbReference type="AlphaFoldDB" id="A0AAN9ANB1"/>
<evidence type="ECO:0000313" key="2">
    <source>
        <dbReference type="Proteomes" id="UP001374579"/>
    </source>
</evidence>
<gene>
    <name evidence="1" type="ORF">V1264_009919</name>
</gene>
<dbReference type="PANTHER" id="PTHR33361:SF2">
    <property type="entry name" value="DUF885 DOMAIN-CONTAINING PROTEIN"/>
    <property type="match status" value="1"/>
</dbReference>
<dbReference type="EMBL" id="JBAMIC010000024">
    <property type="protein sequence ID" value="KAK7090067.1"/>
    <property type="molecule type" value="Genomic_DNA"/>
</dbReference>
<proteinExistence type="predicted"/>
<organism evidence="1 2">
    <name type="scientific">Littorina saxatilis</name>
    <dbReference type="NCBI Taxonomy" id="31220"/>
    <lineage>
        <taxon>Eukaryota</taxon>
        <taxon>Metazoa</taxon>
        <taxon>Spiralia</taxon>
        <taxon>Lophotrochozoa</taxon>
        <taxon>Mollusca</taxon>
        <taxon>Gastropoda</taxon>
        <taxon>Caenogastropoda</taxon>
        <taxon>Littorinimorpha</taxon>
        <taxon>Littorinoidea</taxon>
        <taxon>Littorinidae</taxon>
        <taxon>Littorina</taxon>
    </lineage>
</organism>
<keyword evidence="2" id="KW-1185">Reference proteome</keyword>
<reference evidence="1 2" key="1">
    <citation type="submission" date="2024-02" db="EMBL/GenBank/DDBJ databases">
        <title>Chromosome-scale genome assembly of the rough periwinkle Littorina saxatilis.</title>
        <authorList>
            <person name="De Jode A."/>
            <person name="Faria R."/>
            <person name="Formenti G."/>
            <person name="Sims Y."/>
            <person name="Smith T.P."/>
            <person name="Tracey A."/>
            <person name="Wood J.M.D."/>
            <person name="Zagrodzka Z.B."/>
            <person name="Johannesson K."/>
            <person name="Butlin R.K."/>
            <person name="Leder E.H."/>
        </authorList>
    </citation>
    <scope>NUCLEOTIDE SEQUENCE [LARGE SCALE GENOMIC DNA]</scope>
    <source>
        <strain evidence="1">Snail1</strain>
        <tissue evidence="1">Muscle</tissue>
    </source>
</reference>
<protein>
    <recommendedName>
        <fullName evidence="3">DUF885 domain-containing protein</fullName>
    </recommendedName>
</protein>
<evidence type="ECO:0000313" key="1">
    <source>
        <dbReference type="EMBL" id="KAK7090067.1"/>
    </source>
</evidence>